<dbReference type="SUPFAM" id="SSF56281">
    <property type="entry name" value="Metallo-hydrolase/oxidoreductase"/>
    <property type="match status" value="1"/>
</dbReference>
<gene>
    <name evidence="8" type="ORF">GCM10009547_30250</name>
</gene>
<keyword evidence="5 6" id="KW-0472">Membrane</keyword>
<keyword evidence="9" id="KW-1185">Reference proteome</keyword>
<name>A0ABP3S8Z4_9ACTN</name>
<dbReference type="Pfam" id="PF03772">
    <property type="entry name" value="Competence"/>
    <property type="match status" value="1"/>
</dbReference>
<feature type="transmembrane region" description="Helical" evidence="6">
    <location>
        <begin position="239"/>
        <end position="262"/>
    </location>
</feature>
<evidence type="ECO:0000313" key="9">
    <source>
        <dbReference type="Proteomes" id="UP001500957"/>
    </source>
</evidence>
<feature type="transmembrane region" description="Helical" evidence="6">
    <location>
        <begin position="316"/>
        <end position="333"/>
    </location>
</feature>
<reference evidence="9" key="1">
    <citation type="journal article" date="2019" name="Int. J. Syst. Evol. Microbiol.">
        <title>The Global Catalogue of Microorganisms (GCM) 10K type strain sequencing project: providing services to taxonomists for standard genome sequencing and annotation.</title>
        <authorList>
            <consortium name="The Broad Institute Genomics Platform"/>
            <consortium name="The Broad Institute Genome Sequencing Center for Infectious Disease"/>
            <person name="Wu L."/>
            <person name="Ma J."/>
        </authorList>
    </citation>
    <scope>NUCLEOTIDE SEQUENCE [LARGE SCALE GENOMIC DNA]</scope>
    <source>
        <strain evidence="9">JCM 10671</strain>
    </source>
</reference>
<accession>A0ABP3S8Z4</accession>
<dbReference type="EMBL" id="BAAAHE010000025">
    <property type="protein sequence ID" value="GAA0624991.1"/>
    <property type="molecule type" value="Genomic_DNA"/>
</dbReference>
<evidence type="ECO:0000256" key="2">
    <source>
        <dbReference type="ARBA" id="ARBA00022475"/>
    </source>
</evidence>
<keyword evidence="2" id="KW-1003">Cell membrane</keyword>
<dbReference type="Proteomes" id="UP001500957">
    <property type="component" value="Unassembled WGS sequence"/>
</dbReference>
<dbReference type="CDD" id="cd07731">
    <property type="entry name" value="ComA-like_MBL-fold"/>
    <property type="match status" value="1"/>
</dbReference>
<dbReference type="InterPro" id="IPR052159">
    <property type="entry name" value="Competence_DNA_uptake"/>
</dbReference>
<feature type="transmembrane region" description="Helical" evidence="6">
    <location>
        <begin position="457"/>
        <end position="478"/>
    </location>
</feature>
<feature type="transmembrane region" description="Helical" evidence="6">
    <location>
        <begin position="293"/>
        <end position="309"/>
    </location>
</feature>
<feature type="transmembrane region" description="Helical" evidence="6">
    <location>
        <begin position="368"/>
        <end position="390"/>
    </location>
</feature>
<dbReference type="Pfam" id="PF00753">
    <property type="entry name" value="Lactamase_B"/>
    <property type="match status" value="1"/>
</dbReference>
<evidence type="ECO:0000256" key="4">
    <source>
        <dbReference type="ARBA" id="ARBA00022989"/>
    </source>
</evidence>
<evidence type="ECO:0000256" key="6">
    <source>
        <dbReference type="SAM" id="Phobius"/>
    </source>
</evidence>
<dbReference type="SMART" id="SM00849">
    <property type="entry name" value="Lactamase_B"/>
    <property type="match status" value="1"/>
</dbReference>
<feature type="transmembrane region" description="Helical" evidence="6">
    <location>
        <begin position="52"/>
        <end position="71"/>
    </location>
</feature>
<dbReference type="InterPro" id="IPR004477">
    <property type="entry name" value="ComEC_N"/>
</dbReference>
<dbReference type="InterPro" id="IPR001279">
    <property type="entry name" value="Metallo-B-lactamas"/>
</dbReference>
<organism evidence="8 9">
    <name type="scientific">Sporichthya brevicatena</name>
    <dbReference type="NCBI Taxonomy" id="171442"/>
    <lineage>
        <taxon>Bacteria</taxon>
        <taxon>Bacillati</taxon>
        <taxon>Actinomycetota</taxon>
        <taxon>Actinomycetes</taxon>
        <taxon>Sporichthyales</taxon>
        <taxon>Sporichthyaceae</taxon>
        <taxon>Sporichthya</taxon>
    </lineage>
</organism>
<evidence type="ECO:0000256" key="3">
    <source>
        <dbReference type="ARBA" id="ARBA00022692"/>
    </source>
</evidence>
<feature type="transmembrane region" description="Helical" evidence="6">
    <location>
        <begin position="402"/>
        <end position="424"/>
    </location>
</feature>
<dbReference type="PANTHER" id="PTHR30619:SF1">
    <property type="entry name" value="RECOMBINATION PROTEIN 2"/>
    <property type="match status" value="1"/>
</dbReference>
<feature type="transmembrane region" description="Helical" evidence="6">
    <location>
        <begin position="29"/>
        <end position="45"/>
    </location>
</feature>
<dbReference type="RefSeq" id="WP_344606181.1">
    <property type="nucleotide sequence ID" value="NZ_BAAAHE010000025.1"/>
</dbReference>
<protein>
    <submittedName>
        <fullName evidence="8">ComEC/Rec2 family competence protein</fullName>
    </submittedName>
</protein>
<keyword evidence="3 6" id="KW-0812">Transmembrane</keyword>
<feature type="transmembrane region" description="Helical" evidence="6">
    <location>
        <begin position="269"/>
        <end position="287"/>
    </location>
</feature>
<dbReference type="InterPro" id="IPR025405">
    <property type="entry name" value="DUF4131"/>
</dbReference>
<evidence type="ECO:0000259" key="7">
    <source>
        <dbReference type="SMART" id="SM00849"/>
    </source>
</evidence>
<dbReference type="NCBIfam" id="TIGR00360">
    <property type="entry name" value="ComEC_N-term"/>
    <property type="match status" value="1"/>
</dbReference>
<comment type="caution">
    <text evidence="8">The sequence shown here is derived from an EMBL/GenBank/DDBJ whole genome shotgun (WGS) entry which is preliminary data.</text>
</comment>
<proteinExistence type="predicted"/>
<comment type="subcellular location">
    <subcellularLocation>
        <location evidence="1">Cell membrane</location>
        <topology evidence="1">Multi-pass membrane protein</topology>
    </subcellularLocation>
</comment>
<dbReference type="Pfam" id="PF13567">
    <property type="entry name" value="DUF4131"/>
    <property type="match status" value="1"/>
</dbReference>
<evidence type="ECO:0000313" key="8">
    <source>
        <dbReference type="EMBL" id="GAA0624991.1"/>
    </source>
</evidence>
<sequence length="766" mass="78962">MDRIDLRLLPAAAAAWVAAWLAPTLHRTTVGIGVLGAGVAALLLARSRTAGATVLAAALGVGAAAGLGAAARGTAIAAGPVDDLAHERATVRVDLRVTGDPAVRATASRFGRSEVITVPALVERVLARGTTTDVHTRVLVLATDRGWTNLIPGQEMRVAGRLSPPRSHSPLAAILQVRGPPPVASAAPWRDRAAADVRAGLRSAVAGLGAAERGLVPGLVLGDTSGIDPELSGDFQVAGLSHVLAVSGSNLALLLGAVLGLARLAGVRLRALPVVGLATVVVFVFVARPEPSLLRASVMGVVGVLGLAVGRRGRAAPALCAAVIVLLLVDPWLARSYGFALSVSATAGLIFLAPRWRDRLARRMPRWLATAIAVPAAAQAACGPVLVLLTDEVALVAVPANLLAVPAVPPAMLLGVLAAVTWPVCPPLARVFGQLAGLPAWWIVTVARCAADVPGATVPWLAGARGALVLTLLTLAVVTVRQLPPVAVGLVVLAVVLALRPPVPVPSVLPSSWPPRDWVVVACDVGQGDALAIRAGPRSAVVVDAGPDPAAVDRCLRRLGVREIPYLLLTHFHADHVEGLPGVLRGRRVAEIGVSPLPDPAGEVERVQRWAGRIPLTSPGPGEQRRAGDVAWRVLWPLRLIDEGAPANNASVVLLAEVRGVRILLTGDIEPAAQAALHRAEPGLRADVLKVPHHGSAHQHPPFLATLGARIALASVGADNDYGHPAPAVLRLLTAARTAIGRTDRHGDVAVVLRAGRLAVVRDRPG</sequence>
<evidence type="ECO:0000256" key="5">
    <source>
        <dbReference type="ARBA" id="ARBA00023136"/>
    </source>
</evidence>
<keyword evidence="4 6" id="KW-1133">Transmembrane helix</keyword>
<feature type="domain" description="Metallo-beta-lactamase" evidence="7">
    <location>
        <begin position="527"/>
        <end position="719"/>
    </location>
</feature>
<feature type="transmembrane region" description="Helical" evidence="6">
    <location>
        <begin position="339"/>
        <end position="356"/>
    </location>
</feature>
<dbReference type="Gene3D" id="3.60.15.10">
    <property type="entry name" value="Ribonuclease Z/Hydroxyacylglutathione hydrolase-like"/>
    <property type="match status" value="1"/>
</dbReference>
<dbReference type="PANTHER" id="PTHR30619">
    <property type="entry name" value="DNA INTERNALIZATION/COMPETENCE PROTEIN COMEC/REC2"/>
    <property type="match status" value="1"/>
</dbReference>
<dbReference type="InterPro" id="IPR035681">
    <property type="entry name" value="ComA-like_MBL"/>
</dbReference>
<dbReference type="InterPro" id="IPR036866">
    <property type="entry name" value="RibonucZ/Hydroxyglut_hydro"/>
</dbReference>
<evidence type="ECO:0000256" key="1">
    <source>
        <dbReference type="ARBA" id="ARBA00004651"/>
    </source>
</evidence>